<dbReference type="GO" id="GO:0005886">
    <property type="term" value="C:plasma membrane"/>
    <property type="evidence" value="ECO:0007669"/>
    <property type="project" value="UniProtKB-SubCell"/>
</dbReference>
<keyword evidence="4 7" id="KW-1133">Transmembrane helix</keyword>
<comment type="similarity">
    <text evidence="2 7">Belongs to the CTL (choline transporter-like) family.</text>
</comment>
<dbReference type="EMBL" id="AMQM01000552">
    <property type="status" value="NOT_ANNOTATED_CDS"/>
    <property type="molecule type" value="Genomic_DNA"/>
</dbReference>
<keyword evidence="5 7" id="KW-0472">Membrane</keyword>
<feature type="transmembrane region" description="Helical" evidence="7">
    <location>
        <begin position="544"/>
        <end position="563"/>
    </location>
</feature>
<keyword evidence="3 7" id="KW-0812">Transmembrane</keyword>
<dbReference type="GO" id="GO:0055085">
    <property type="term" value="P:transmembrane transport"/>
    <property type="evidence" value="ECO:0000318"/>
    <property type="project" value="GO_Central"/>
</dbReference>
<dbReference type="OrthoDB" id="420519at2759"/>
<name>T1G8Y1_HELRO</name>
<feature type="transmembrane region" description="Helical" evidence="7">
    <location>
        <begin position="203"/>
        <end position="224"/>
    </location>
</feature>
<dbReference type="PANTHER" id="PTHR12385">
    <property type="entry name" value="CHOLINE TRANSPORTER-LIKE (SLC FAMILY 44)"/>
    <property type="match status" value="1"/>
</dbReference>
<dbReference type="RefSeq" id="XP_009015455.1">
    <property type="nucleotide sequence ID" value="XM_009017207.1"/>
</dbReference>
<feature type="transmembrane region" description="Helical" evidence="7">
    <location>
        <begin position="255"/>
        <end position="277"/>
    </location>
</feature>
<reference evidence="10" key="1">
    <citation type="submission" date="2012-12" db="EMBL/GenBank/DDBJ databases">
        <authorList>
            <person name="Hellsten U."/>
            <person name="Grimwood J."/>
            <person name="Chapman J.A."/>
            <person name="Shapiro H."/>
            <person name="Aerts A."/>
            <person name="Otillar R.P."/>
            <person name="Terry A.Y."/>
            <person name="Boore J.L."/>
            <person name="Simakov O."/>
            <person name="Marletaz F."/>
            <person name="Cho S.-J."/>
            <person name="Edsinger-Gonzales E."/>
            <person name="Havlak P."/>
            <person name="Kuo D.-H."/>
            <person name="Larsson T."/>
            <person name="Lv J."/>
            <person name="Arendt D."/>
            <person name="Savage R."/>
            <person name="Osoegawa K."/>
            <person name="de Jong P."/>
            <person name="Lindberg D.R."/>
            <person name="Seaver E.C."/>
            <person name="Weisblat D.A."/>
            <person name="Putnam N.H."/>
            <person name="Grigoriev I.V."/>
            <person name="Rokhsar D.S."/>
        </authorList>
    </citation>
    <scope>NUCLEOTIDE SEQUENCE</scope>
</reference>
<evidence type="ECO:0000256" key="5">
    <source>
        <dbReference type="ARBA" id="ARBA00023136"/>
    </source>
</evidence>
<feature type="transmembrane region" description="Helical" evidence="7">
    <location>
        <begin position="298"/>
        <end position="318"/>
    </location>
</feature>
<evidence type="ECO:0000256" key="2">
    <source>
        <dbReference type="ARBA" id="ARBA00007168"/>
    </source>
</evidence>
<evidence type="ECO:0000256" key="1">
    <source>
        <dbReference type="ARBA" id="ARBA00004141"/>
    </source>
</evidence>
<sequence>MGDPRMLIYPIDGDGKLCGVAENSGKPLLFYFDFLKCISFSSTPVNVLKIKNLNEQICVKECPSTFWNAWTELYFVVINSLRIHFISIIPSFIKIILQQNYINKGLCAPYYMPTKPLVYRCLPPVLNIVDGIVRNNASEPLVDSNNVSIKGGDLSSGLIKLQGYGVKILSDVTTTWWLILLFVLLAMALSLVWIVLMRWIAGVIIWLSIVIFIAFFVAVIWYSFQTYVDLKNRNSTNTFILTTDMQYYANLKETWLAVGIIACILLFIVLLVLLFLIKRIRIAIALIKEASKAISNMMFTLLWPLIPFLMQIIVLVYWGGSAICLAAVTRTQKCTLDEVNKTEYDDLRCKMRSFLQNIECPAVHILFLIRVLTPQTIFLISNSRYTLALQAFQLFVWFWLLNFIIALSQVTLAGAFASYYWTFDKKNDLPMFPVTGAFYRSVRYHMGSMAFGSLLIAIVQIIVVILEYLDHKLKGRSHIVARFVLKCCICCFWCLEKFLKFLNKNAYIMIAIHGKNFCSSAFRAFRLIMANAIRVFVVDKLTDVLLLVNKLFIVGSVGLFAFFTFSRRIPGSEKLFPDSELNYYLIPILIVVCCAYIVASLFFGVYDMGVDTLFLCFLEDLERNDGSEAKPYFMCQSLMQILGKKNKEVAAVKKEDHTA</sequence>
<feature type="transmembrane region" description="Helical" evidence="7">
    <location>
        <begin position="176"/>
        <end position="196"/>
    </location>
</feature>
<dbReference type="KEGG" id="hro:HELRODRAFT_93910"/>
<evidence type="ECO:0000313" key="10">
    <source>
        <dbReference type="Proteomes" id="UP000015101"/>
    </source>
</evidence>
<evidence type="ECO:0000256" key="6">
    <source>
        <dbReference type="ARBA" id="ARBA00023180"/>
    </source>
</evidence>
<dbReference type="PANTHER" id="PTHR12385:SF14">
    <property type="entry name" value="CHOLINE TRANSPORTER-LIKE 2"/>
    <property type="match status" value="1"/>
</dbReference>
<comment type="function">
    <text evidence="7">Choline transporter.</text>
</comment>
<dbReference type="InParanoid" id="T1G8Y1"/>
<feature type="transmembrane region" description="Helical" evidence="7">
    <location>
        <begin position="449"/>
        <end position="469"/>
    </location>
</feature>
<evidence type="ECO:0000256" key="3">
    <source>
        <dbReference type="ARBA" id="ARBA00022692"/>
    </source>
</evidence>
<feature type="transmembrane region" description="Helical" evidence="7">
    <location>
        <begin position="362"/>
        <end position="382"/>
    </location>
</feature>
<dbReference type="GO" id="GO:0016020">
    <property type="term" value="C:membrane"/>
    <property type="evidence" value="ECO:0000318"/>
    <property type="project" value="GO_Central"/>
</dbReference>
<dbReference type="AlphaFoldDB" id="T1G8Y1"/>
<dbReference type="STRING" id="6412.T1G8Y1"/>
<dbReference type="EnsemblMetazoa" id="HelroT93910">
    <property type="protein sequence ID" value="HelroP93910"/>
    <property type="gene ID" value="HelroG93910"/>
</dbReference>
<dbReference type="EMBL" id="KB096324">
    <property type="protein sequence ID" value="ESO06087.1"/>
    <property type="molecule type" value="Genomic_DNA"/>
</dbReference>
<dbReference type="HOGENOM" id="CLU_017181_3_1_1"/>
<feature type="transmembrane region" description="Helical" evidence="7">
    <location>
        <begin position="583"/>
        <end position="606"/>
    </location>
</feature>
<reference evidence="8 10" key="2">
    <citation type="journal article" date="2013" name="Nature">
        <title>Insights into bilaterian evolution from three spiralian genomes.</title>
        <authorList>
            <person name="Simakov O."/>
            <person name="Marletaz F."/>
            <person name="Cho S.J."/>
            <person name="Edsinger-Gonzales E."/>
            <person name="Havlak P."/>
            <person name="Hellsten U."/>
            <person name="Kuo D.H."/>
            <person name="Larsson T."/>
            <person name="Lv J."/>
            <person name="Arendt D."/>
            <person name="Savage R."/>
            <person name="Osoegawa K."/>
            <person name="de Jong P."/>
            <person name="Grimwood J."/>
            <person name="Chapman J.A."/>
            <person name="Shapiro H."/>
            <person name="Aerts A."/>
            <person name="Otillar R.P."/>
            <person name="Terry A.Y."/>
            <person name="Boore J.L."/>
            <person name="Grigoriev I.V."/>
            <person name="Lindberg D.R."/>
            <person name="Seaver E.C."/>
            <person name="Weisblat D.A."/>
            <person name="Putnam N.H."/>
            <person name="Rokhsar D.S."/>
        </authorList>
    </citation>
    <scope>NUCLEOTIDE SEQUENCE</scope>
</reference>
<dbReference type="GeneID" id="20217528"/>
<evidence type="ECO:0000256" key="7">
    <source>
        <dbReference type="RuleBase" id="RU368066"/>
    </source>
</evidence>
<evidence type="ECO:0000313" key="8">
    <source>
        <dbReference type="EMBL" id="ESO06087.1"/>
    </source>
</evidence>
<evidence type="ECO:0000313" key="9">
    <source>
        <dbReference type="EnsemblMetazoa" id="HelroP93910"/>
    </source>
</evidence>
<gene>
    <name evidence="9" type="primary">20217528</name>
    <name evidence="8" type="ORF">HELRODRAFT_93910</name>
</gene>
<reference evidence="9" key="3">
    <citation type="submission" date="2015-06" db="UniProtKB">
        <authorList>
            <consortium name="EnsemblMetazoa"/>
        </authorList>
    </citation>
    <scope>IDENTIFICATION</scope>
</reference>
<protein>
    <recommendedName>
        <fullName evidence="7">Choline transporter-like protein</fullName>
    </recommendedName>
</protein>
<dbReference type="GO" id="GO:0022857">
    <property type="term" value="F:transmembrane transporter activity"/>
    <property type="evidence" value="ECO:0000318"/>
    <property type="project" value="GO_Central"/>
</dbReference>
<keyword evidence="10" id="KW-1185">Reference proteome</keyword>
<feature type="transmembrane region" description="Helical" evidence="7">
    <location>
        <begin position="394"/>
        <end position="421"/>
    </location>
</feature>
<dbReference type="CTD" id="20217528"/>
<dbReference type="FunCoup" id="T1G8Y1">
    <property type="interactions" value="221"/>
</dbReference>
<dbReference type="OMA" id="SQRKCRD"/>
<dbReference type="Pfam" id="PF04515">
    <property type="entry name" value="Choline_transpo"/>
    <property type="match status" value="1"/>
</dbReference>
<dbReference type="Proteomes" id="UP000015101">
    <property type="component" value="Unassembled WGS sequence"/>
</dbReference>
<dbReference type="InterPro" id="IPR007603">
    <property type="entry name" value="Choline_transptr-like"/>
</dbReference>
<comment type="subcellular location">
    <subcellularLocation>
        <location evidence="7">Cell membrane</location>
        <topology evidence="7">Multi-pass membrane protein</topology>
    </subcellularLocation>
    <subcellularLocation>
        <location evidence="1">Membrane</location>
        <topology evidence="1">Multi-pass membrane protein</topology>
    </subcellularLocation>
</comment>
<keyword evidence="6" id="KW-0325">Glycoprotein</keyword>
<evidence type="ECO:0000256" key="4">
    <source>
        <dbReference type="ARBA" id="ARBA00022989"/>
    </source>
</evidence>
<proteinExistence type="inferred from homology"/>
<accession>T1G8Y1</accession>
<organism evidence="9 10">
    <name type="scientific">Helobdella robusta</name>
    <name type="common">Californian leech</name>
    <dbReference type="NCBI Taxonomy" id="6412"/>
    <lineage>
        <taxon>Eukaryota</taxon>
        <taxon>Metazoa</taxon>
        <taxon>Spiralia</taxon>
        <taxon>Lophotrochozoa</taxon>
        <taxon>Annelida</taxon>
        <taxon>Clitellata</taxon>
        <taxon>Hirudinea</taxon>
        <taxon>Rhynchobdellida</taxon>
        <taxon>Glossiphoniidae</taxon>
        <taxon>Helobdella</taxon>
    </lineage>
</organism>
<dbReference type="eggNOG" id="KOG1362">
    <property type="taxonomic scope" value="Eukaryota"/>
</dbReference>